<dbReference type="CDD" id="cd14014">
    <property type="entry name" value="STKc_PknB_like"/>
    <property type="match status" value="1"/>
</dbReference>
<organism evidence="10 11">
    <name type="scientific">Saccharothrix syringae</name>
    <name type="common">Nocardiopsis syringae</name>
    <dbReference type="NCBI Taxonomy" id="103733"/>
    <lineage>
        <taxon>Bacteria</taxon>
        <taxon>Bacillati</taxon>
        <taxon>Actinomycetota</taxon>
        <taxon>Actinomycetes</taxon>
        <taxon>Pseudonocardiales</taxon>
        <taxon>Pseudonocardiaceae</taxon>
        <taxon>Saccharothrix</taxon>
    </lineage>
</organism>
<evidence type="ECO:0000256" key="1">
    <source>
        <dbReference type="ARBA" id="ARBA00012513"/>
    </source>
</evidence>
<feature type="binding site" evidence="7">
    <location>
        <position position="43"/>
    </location>
    <ligand>
        <name>ATP</name>
        <dbReference type="ChEBI" id="CHEBI:30616"/>
    </ligand>
</feature>
<sequence length="402" mass="42369">MSPPHDDDLLAGRYQLAGVLGFGGMAEVYRAWDTVLCRDVAVKLFAPSADLDDRRRFDNEVRTLAALSHPGLVSVHDAGGSDRGAFLVLRLVDGHTLRTRIARGPLPVEEVRRLGARLAEALAYVHDQGVVHRDVKPSNILLDRAGTPYLADFGLAHLTGSTRFTRTGQMVGTAAYLAPEQVRGTETGAAADVYALGLVLLECLTGRREYEGGDVEAAVARLHRPPAVPADLPADLVRLLTLMTSLSPHRRPTAHDCAHALATGTSPTVEVEADDTLHQDDLVPLPAPRSRSTVPRRKLVASAAGLVGAACLAWIVAPTSAPAETTQPATATTAPPTSTIAPVAEVATETVTATVEVPVVQQPGGPVAQQPPAPGHQGREQAPGQVKEDKPKPADKGKKAKP</sequence>
<evidence type="ECO:0000256" key="4">
    <source>
        <dbReference type="ARBA" id="ARBA00022741"/>
    </source>
</evidence>
<evidence type="ECO:0000256" key="2">
    <source>
        <dbReference type="ARBA" id="ARBA00022527"/>
    </source>
</evidence>
<evidence type="ECO:0000256" key="8">
    <source>
        <dbReference type="SAM" id="MobiDB-lite"/>
    </source>
</evidence>
<dbReference type="PROSITE" id="PS00107">
    <property type="entry name" value="PROTEIN_KINASE_ATP"/>
    <property type="match status" value="1"/>
</dbReference>
<evidence type="ECO:0000313" key="11">
    <source>
        <dbReference type="Proteomes" id="UP000325787"/>
    </source>
</evidence>
<dbReference type="GO" id="GO:0005524">
    <property type="term" value="F:ATP binding"/>
    <property type="evidence" value="ECO:0007669"/>
    <property type="project" value="UniProtKB-UniRule"/>
</dbReference>
<protein>
    <recommendedName>
        <fullName evidence="1">non-specific serine/threonine protein kinase</fullName>
        <ecNumber evidence="1">2.7.11.1</ecNumber>
    </recommendedName>
</protein>
<dbReference type="PANTHER" id="PTHR43289">
    <property type="entry name" value="MITOGEN-ACTIVATED PROTEIN KINASE KINASE KINASE 20-RELATED"/>
    <property type="match status" value="1"/>
</dbReference>
<keyword evidence="4 7" id="KW-0547">Nucleotide-binding</keyword>
<keyword evidence="6 7" id="KW-0067">ATP-binding</keyword>
<dbReference type="PROSITE" id="PS50011">
    <property type="entry name" value="PROTEIN_KINASE_DOM"/>
    <property type="match status" value="1"/>
</dbReference>
<reference evidence="11" key="1">
    <citation type="journal article" date="2021" name="Curr. Microbiol.">
        <title>Complete genome of nocamycin-producing strain Saccharothrix syringae NRRL B-16468 reveals the biosynthetic potential for secondary metabolites.</title>
        <authorList>
            <person name="Mo X."/>
            <person name="Yang S."/>
        </authorList>
    </citation>
    <scope>NUCLEOTIDE SEQUENCE [LARGE SCALE GENOMIC DNA]</scope>
    <source>
        <strain evidence="11">ATCC 51364 / DSM 43886 / JCM 6844 / KCTC 9398 / NBRC 14523 / NRRL B-16468 / INA 2240</strain>
    </source>
</reference>
<evidence type="ECO:0000256" key="6">
    <source>
        <dbReference type="ARBA" id="ARBA00022840"/>
    </source>
</evidence>
<gene>
    <name evidence="10" type="ORF">EKG83_15950</name>
</gene>
<proteinExistence type="predicted"/>
<dbReference type="GO" id="GO:0004674">
    <property type="term" value="F:protein serine/threonine kinase activity"/>
    <property type="evidence" value="ECO:0007669"/>
    <property type="project" value="UniProtKB-KW"/>
</dbReference>
<name>A0A5Q0GXE1_SACSY</name>
<dbReference type="InterPro" id="IPR000719">
    <property type="entry name" value="Prot_kinase_dom"/>
</dbReference>
<dbReference type="RefSeq" id="WP_051765820.1">
    <property type="nucleotide sequence ID" value="NZ_CP034550.1"/>
</dbReference>
<dbReference type="Pfam" id="PF00069">
    <property type="entry name" value="Pkinase"/>
    <property type="match status" value="1"/>
</dbReference>
<keyword evidence="5 10" id="KW-0418">Kinase</keyword>
<evidence type="ECO:0000256" key="7">
    <source>
        <dbReference type="PROSITE-ProRule" id="PRU10141"/>
    </source>
</evidence>
<evidence type="ECO:0000256" key="5">
    <source>
        <dbReference type="ARBA" id="ARBA00022777"/>
    </source>
</evidence>
<dbReference type="KEGG" id="ssyi:EKG83_15950"/>
<dbReference type="EC" id="2.7.11.1" evidence="1"/>
<evidence type="ECO:0000259" key="9">
    <source>
        <dbReference type="PROSITE" id="PS50011"/>
    </source>
</evidence>
<dbReference type="Gene3D" id="3.30.200.20">
    <property type="entry name" value="Phosphorylase Kinase, domain 1"/>
    <property type="match status" value="1"/>
</dbReference>
<dbReference type="PANTHER" id="PTHR43289:SF6">
    <property type="entry name" value="SERINE_THREONINE-PROTEIN KINASE NEKL-3"/>
    <property type="match status" value="1"/>
</dbReference>
<feature type="region of interest" description="Disordered" evidence="8">
    <location>
        <begin position="360"/>
        <end position="402"/>
    </location>
</feature>
<dbReference type="EMBL" id="CP034550">
    <property type="protein sequence ID" value="QFZ18746.1"/>
    <property type="molecule type" value="Genomic_DNA"/>
</dbReference>
<keyword evidence="2 10" id="KW-0723">Serine/threonine-protein kinase</keyword>
<dbReference type="PROSITE" id="PS00108">
    <property type="entry name" value="PROTEIN_KINASE_ST"/>
    <property type="match status" value="1"/>
</dbReference>
<feature type="compositionally biased region" description="Basic and acidic residues" evidence="8">
    <location>
        <begin position="386"/>
        <end position="402"/>
    </location>
</feature>
<accession>A0A5Q0GXE1</accession>
<dbReference type="SMART" id="SM00220">
    <property type="entry name" value="S_TKc"/>
    <property type="match status" value="1"/>
</dbReference>
<dbReference type="Proteomes" id="UP000325787">
    <property type="component" value="Chromosome"/>
</dbReference>
<dbReference type="InterPro" id="IPR011009">
    <property type="entry name" value="Kinase-like_dom_sf"/>
</dbReference>
<evidence type="ECO:0000313" key="10">
    <source>
        <dbReference type="EMBL" id="QFZ18746.1"/>
    </source>
</evidence>
<keyword evidence="11" id="KW-1185">Reference proteome</keyword>
<dbReference type="InterPro" id="IPR008271">
    <property type="entry name" value="Ser/Thr_kinase_AS"/>
</dbReference>
<dbReference type="OrthoDB" id="9762169at2"/>
<dbReference type="InterPro" id="IPR017441">
    <property type="entry name" value="Protein_kinase_ATP_BS"/>
</dbReference>
<keyword evidence="3" id="KW-0808">Transferase</keyword>
<dbReference type="Gene3D" id="1.10.510.10">
    <property type="entry name" value="Transferase(Phosphotransferase) domain 1"/>
    <property type="match status" value="1"/>
</dbReference>
<dbReference type="AlphaFoldDB" id="A0A5Q0GXE1"/>
<feature type="domain" description="Protein kinase" evidence="9">
    <location>
        <begin position="14"/>
        <end position="262"/>
    </location>
</feature>
<dbReference type="SUPFAM" id="SSF56112">
    <property type="entry name" value="Protein kinase-like (PK-like)"/>
    <property type="match status" value="1"/>
</dbReference>
<evidence type="ECO:0000256" key="3">
    <source>
        <dbReference type="ARBA" id="ARBA00022679"/>
    </source>
</evidence>